<protein>
    <recommendedName>
        <fullName evidence="7">Highly acidic protein</fullName>
    </recommendedName>
</protein>
<evidence type="ECO:0000313" key="4">
    <source>
        <dbReference type="EMBL" id="QKF85040.1"/>
    </source>
</evidence>
<evidence type="ECO:0000313" key="6">
    <source>
        <dbReference type="Proteomes" id="UP001075225"/>
    </source>
</evidence>
<accession>A0A381E1K4</accession>
<reference evidence="2" key="2">
    <citation type="submission" date="2022-12" db="EMBL/GenBank/DDBJ databases">
        <title>Species Delineation and Comparative Genomics within the Campylobacter ureolyticus Complex.</title>
        <authorList>
            <person name="Maki J."/>
            <person name="Howard M."/>
            <person name="Connelly S."/>
            <person name="Hardy D.J."/>
            <person name="Cameron A."/>
        </authorList>
    </citation>
    <scope>NUCLEOTIDE SEQUENCE</scope>
    <source>
        <strain evidence="3">URMC_786</strain>
        <strain evidence="2">URMC_787</strain>
    </source>
</reference>
<evidence type="ECO:0000313" key="3">
    <source>
        <dbReference type="EMBL" id="MCZ6161545.1"/>
    </source>
</evidence>
<dbReference type="GeneID" id="77176515"/>
<name>A0A381E1K4_9BACT</name>
<proteinExistence type="predicted"/>
<organism evidence="2 6">
    <name type="scientific">Campylobacter ureolyticus</name>
    <dbReference type="NCBI Taxonomy" id="827"/>
    <lineage>
        <taxon>Bacteria</taxon>
        <taxon>Pseudomonadati</taxon>
        <taxon>Campylobacterota</taxon>
        <taxon>Epsilonproteobacteria</taxon>
        <taxon>Campylobacterales</taxon>
        <taxon>Campylobacteraceae</taxon>
        <taxon>Campylobacter</taxon>
    </lineage>
</organism>
<dbReference type="AlphaFoldDB" id="A0A381E1K4"/>
<dbReference type="Proteomes" id="UP001075461">
    <property type="component" value="Unassembled WGS sequence"/>
</dbReference>
<evidence type="ECO:0000313" key="5">
    <source>
        <dbReference type="Proteomes" id="UP000509722"/>
    </source>
</evidence>
<dbReference type="Proteomes" id="UP000509722">
    <property type="component" value="Chromosome"/>
</dbReference>
<sequence length="47" mass="5881">MRDDFEDDFDPSEDFDEDLYDDEENWGDLDDDEFVYDKDDYTFDDEY</sequence>
<dbReference type="EMBL" id="CP053832">
    <property type="protein sequence ID" value="QKF85040.1"/>
    <property type="molecule type" value="Genomic_DNA"/>
</dbReference>
<dbReference type="EMBL" id="JAPXGP010000002">
    <property type="protein sequence ID" value="MCZ6161545.1"/>
    <property type="molecule type" value="Genomic_DNA"/>
</dbReference>
<dbReference type="EMBL" id="JAPXGO010000001">
    <property type="protein sequence ID" value="MCZ6159374.1"/>
    <property type="molecule type" value="Genomic_DNA"/>
</dbReference>
<dbReference type="RefSeq" id="WP_018713610.1">
    <property type="nucleotide sequence ID" value="NZ_CABMOL010000004.1"/>
</dbReference>
<feature type="region of interest" description="Disordered" evidence="1">
    <location>
        <begin position="1"/>
        <end position="33"/>
    </location>
</feature>
<gene>
    <name evidence="4" type="ORF">CURT_1605</name>
    <name evidence="2" type="ORF">O6B32_02640</name>
    <name evidence="3" type="ORF">O6B92_04225</name>
</gene>
<reference evidence="4 5" key="1">
    <citation type="submission" date="2020-05" db="EMBL/GenBank/DDBJ databases">
        <title>Complete genome sequencing of Campylobacter and Arcobacter type strains.</title>
        <authorList>
            <person name="Miller W.G."/>
            <person name="Yee E."/>
        </authorList>
    </citation>
    <scope>NUCLEOTIDE SEQUENCE [LARGE SCALE GENOMIC DNA]</scope>
    <source>
        <strain evidence="4 5">LMG 6451</strain>
    </source>
</reference>
<evidence type="ECO:0000256" key="1">
    <source>
        <dbReference type="SAM" id="MobiDB-lite"/>
    </source>
</evidence>
<evidence type="ECO:0008006" key="7">
    <source>
        <dbReference type="Google" id="ProtNLM"/>
    </source>
</evidence>
<dbReference type="Proteomes" id="UP001075225">
    <property type="component" value="Unassembled WGS sequence"/>
</dbReference>
<evidence type="ECO:0000313" key="2">
    <source>
        <dbReference type="EMBL" id="MCZ6159374.1"/>
    </source>
</evidence>